<dbReference type="SUPFAM" id="SSF51735">
    <property type="entry name" value="NAD(P)-binding Rossmann-fold domains"/>
    <property type="match status" value="1"/>
</dbReference>
<accession>A0A9Q5QZ95</accession>
<evidence type="ECO:0000313" key="8">
    <source>
        <dbReference type="Proteomes" id="UP000190056"/>
    </source>
</evidence>
<evidence type="ECO:0000259" key="5">
    <source>
        <dbReference type="Pfam" id="PF00389"/>
    </source>
</evidence>
<evidence type="ECO:0000256" key="1">
    <source>
        <dbReference type="ARBA" id="ARBA00005854"/>
    </source>
</evidence>
<dbReference type="GO" id="GO:0051287">
    <property type="term" value="F:NAD binding"/>
    <property type="evidence" value="ECO:0007669"/>
    <property type="project" value="InterPro"/>
</dbReference>
<protein>
    <submittedName>
        <fullName evidence="7">Lactate dehydrogenase</fullName>
    </submittedName>
</protein>
<keyword evidence="3" id="KW-0520">NAD</keyword>
<evidence type="ECO:0000259" key="6">
    <source>
        <dbReference type="Pfam" id="PF02826"/>
    </source>
</evidence>
<dbReference type="EMBL" id="MTPU01000012">
    <property type="protein sequence ID" value="OPH11090.1"/>
    <property type="molecule type" value="Genomic_DNA"/>
</dbReference>
<dbReference type="PANTHER" id="PTHR42789">
    <property type="entry name" value="D-ISOMER SPECIFIC 2-HYDROXYACID DEHYDROGENASE FAMILY PROTEIN (AFU_ORTHOLOGUE AFUA_6G10090)"/>
    <property type="match status" value="1"/>
</dbReference>
<dbReference type="Gene3D" id="3.40.50.720">
    <property type="entry name" value="NAD(P)-binding Rossmann-like Domain"/>
    <property type="match status" value="2"/>
</dbReference>
<dbReference type="Pfam" id="PF02826">
    <property type="entry name" value="2-Hacid_dh_C"/>
    <property type="match status" value="1"/>
</dbReference>
<evidence type="ECO:0000313" key="7">
    <source>
        <dbReference type="EMBL" id="OPH11090.1"/>
    </source>
</evidence>
<comment type="similarity">
    <text evidence="1 4">Belongs to the D-isomer specific 2-hydroxyacid dehydrogenase family.</text>
</comment>
<dbReference type="CDD" id="cd12172">
    <property type="entry name" value="PGDH_like_2"/>
    <property type="match status" value="1"/>
</dbReference>
<dbReference type="InterPro" id="IPR050857">
    <property type="entry name" value="D-2-hydroxyacid_DH"/>
</dbReference>
<dbReference type="Proteomes" id="UP000190056">
    <property type="component" value="Unassembled WGS sequence"/>
</dbReference>
<dbReference type="InterPro" id="IPR006140">
    <property type="entry name" value="D-isomer_DH_NAD-bd"/>
</dbReference>
<dbReference type="InterPro" id="IPR036291">
    <property type="entry name" value="NAD(P)-bd_dom_sf"/>
</dbReference>
<evidence type="ECO:0000256" key="2">
    <source>
        <dbReference type="ARBA" id="ARBA00023002"/>
    </source>
</evidence>
<dbReference type="PANTHER" id="PTHR42789:SF1">
    <property type="entry name" value="D-ISOMER SPECIFIC 2-HYDROXYACID DEHYDROGENASE FAMILY PROTEIN (AFU_ORTHOLOGUE AFUA_6G10090)"/>
    <property type="match status" value="1"/>
</dbReference>
<evidence type="ECO:0000256" key="4">
    <source>
        <dbReference type="RuleBase" id="RU003719"/>
    </source>
</evidence>
<dbReference type="PROSITE" id="PS00671">
    <property type="entry name" value="D_2_HYDROXYACID_DH_3"/>
    <property type="match status" value="1"/>
</dbReference>
<comment type="caution">
    <text evidence="7">The sequence shown here is derived from an EMBL/GenBank/DDBJ whole genome shotgun (WGS) entry which is preliminary data.</text>
</comment>
<name>A0A9Q5QZ95_9CYAN</name>
<dbReference type="InterPro" id="IPR029753">
    <property type="entry name" value="D-isomer_DH_CS"/>
</dbReference>
<proteinExistence type="inferred from homology"/>
<keyword evidence="2 4" id="KW-0560">Oxidoreductase</keyword>
<dbReference type="SUPFAM" id="SSF52283">
    <property type="entry name" value="Formate/glycerate dehydrogenase catalytic domain-like"/>
    <property type="match status" value="1"/>
</dbReference>
<gene>
    <name evidence="7" type="ORF">CENA302_01790</name>
</gene>
<dbReference type="RefSeq" id="WP_079290498.1">
    <property type="nucleotide sequence ID" value="NZ_MTPU01000012.1"/>
</dbReference>
<dbReference type="GO" id="GO:0016616">
    <property type="term" value="F:oxidoreductase activity, acting on the CH-OH group of donors, NAD or NADP as acceptor"/>
    <property type="evidence" value="ECO:0007669"/>
    <property type="project" value="InterPro"/>
</dbReference>
<feature type="domain" description="D-isomer specific 2-hydroxyacid dehydrogenase catalytic" evidence="5">
    <location>
        <begin position="20"/>
        <end position="315"/>
    </location>
</feature>
<dbReference type="AlphaFoldDB" id="A0A9Q5QZ95"/>
<dbReference type="Pfam" id="PF00389">
    <property type="entry name" value="2-Hacid_dh"/>
    <property type="match status" value="1"/>
</dbReference>
<evidence type="ECO:0000256" key="3">
    <source>
        <dbReference type="ARBA" id="ARBA00023027"/>
    </source>
</evidence>
<sequence length="327" mass="36197">MPKVLITTVPFAERNSFPLEMLESNGIDYVINPLGKKLTEAELADMIAEFDAVIAGTEPITDHVMACAPNLKHISRVGIGLDSVDLMAAERRGIKVSYTPDAPAPAVAELTIGLMLTLLRSIHTANNQMHQGKWQRHFGRRLAEITVGIIGVGRIGTRVLRRIRGFGTPRLLVNDTLPSLELNREFKLEWAAKTDIYQQADLISLHVPLTAQTKNMICKEQLLMMKPDALIVNTSRGGIINEDDLYHVLSTGHLGGAAIDVFTQEPYKGRLGEIERCVLTCHMGSMSVDCRTRMEIEATEEAVKFLTGKSLSSPVPETEYNVQRQKL</sequence>
<organism evidence="7 8">
    <name type="scientific">Cylindrospermopsis raciborskii CENA302</name>
    <dbReference type="NCBI Taxonomy" id="1170768"/>
    <lineage>
        <taxon>Bacteria</taxon>
        <taxon>Bacillati</taxon>
        <taxon>Cyanobacteriota</taxon>
        <taxon>Cyanophyceae</taxon>
        <taxon>Nostocales</taxon>
        <taxon>Aphanizomenonaceae</taxon>
        <taxon>Cylindrospermopsis</taxon>
    </lineage>
</organism>
<feature type="domain" description="D-isomer specific 2-hydroxyacid dehydrogenase NAD-binding" evidence="6">
    <location>
        <begin position="112"/>
        <end position="284"/>
    </location>
</feature>
<reference evidence="7 8" key="1">
    <citation type="submission" date="2017-01" db="EMBL/GenBank/DDBJ databases">
        <authorList>
            <person name="Abreu V.A."/>
            <person name="Popin R.V."/>
            <person name="Rigonato J."/>
            <person name="Andreote A.P."/>
            <person name="Schaker P.C."/>
            <person name="Hoff-Risseti C."/>
            <person name="Alvarenga D.O."/>
            <person name="Varani A.M."/>
            <person name="Fiore M.F."/>
        </authorList>
    </citation>
    <scope>NUCLEOTIDE SEQUENCE [LARGE SCALE GENOMIC DNA]</scope>
    <source>
        <strain evidence="7 8">CENA302</strain>
    </source>
</reference>
<dbReference type="InterPro" id="IPR006139">
    <property type="entry name" value="D-isomer_2_OHA_DH_cat_dom"/>
</dbReference>